<proteinExistence type="predicted"/>
<evidence type="ECO:0000313" key="1">
    <source>
        <dbReference type="EMBL" id="MCA6078564.1"/>
    </source>
</evidence>
<accession>A0A9X1HUJ4</accession>
<reference evidence="1" key="1">
    <citation type="submission" date="2021-09" db="EMBL/GenBank/DDBJ databases">
        <title>Fulvivirga sp. isolated from coastal sediment.</title>
        <authorList>
            <person name="Yu H."/>
        </authorList>
    </citation>
    <scope>NUCLEOTIDE SEQUENCE</scope>
    <source>
        <strain evidence="1">1062</strain>
    </source>
</reference>
<name>A0A9X1HUJ4_9BACT</name>
<comment type="caution">
    <text evidence="1">The sequence shown here is derived from an EMBL/GenBank/DDBJ whole genome shotgun (WGS) entry which is preliminary data.</text>
</comment>
<protein>
    <recommendedName>
        <fullName evidence="3">ABC transporter ATPase</fullName>
    </recommendedName>
</protein>
<evidence type="ECO:0000313" key="2">
    <source>
        <dbReference type="Proteomes" id="UP001139409"/>
    </source>
</evidence>
<gene>
    <name evidence="1" type="ORF">LDX50_27065</name>
</gene>
<dbReference type="EMBL" id="JAIXNE010000006">
    <property type="protein sequence ID" value="MCA6078564.1"/>
    <property type="molecule type" value="Genomic_DNA"/>
</dbReference>
<sequence>MWISFDELPESARVWIYQANREIDASTELEILKSLQDFIQDWAAHGSPLRGSARVYHKRFVVVGLDESYNAVSGCSTDASVNAIKAIGAVHQIDFFDRTQLAFLMDGQIKVYPLANVRNKEVPGDISPDTITFNNLIQVKADLDNAWKQPVRETWLARYVS</sequence>
<dbReference type="RefSeq" id="WP_225699421.1">
    <property type="nucleotide sequence ID" value="NZ_JAIXNE010000006.1"/>
</dbReference>
<keyword evidence="2" id="KW-1185">Reference proteome</keyword>
<organism evidence="1 2">
    <name type="scientific">Fulvivirga sedimenti</name>
    <dbReference type="NCBI Taxonomy" id="2879465"/>
    <lineage>
        <taxon>Bacteria</taxon>
        <taxon>Pseudomonadati</taxon>
        <taxon>Bacteroidota</taxon>
        <taxon>Cytophagia</taxon>
        <taxon>Cytophagales</taxon>
        <taxon>Fulvivirgaceae</taxon>
        <taxon>Fulvivirga</taxon>
    </lineage>
</organism>
<dbReference type="Proteomes" id="UP001139409">
    <property type="component" value="Unassembled WGS sequence"/>
</dbReference>
<evidence type="ECO:0008006" key="3">
    <source>
        <dbReference type="Google" id="ProtNLM"/>
    </source>
</evidence>
<dbReference type="AlphaFoldDB" id="A0A9X1HUJ4"/>